<feature type="domain" description="Endonuclease/exonuclease/phosphatase" evidence="1">
    <location>
        <begin position="317"/>
        <end position="429"/>
    </location>
</feature>
<feature type="domain" description="Zinc knuckle CX2CX4HX4C" evidence="5">
    <location>
        <begin position="145"/>
        <end position="190"/>
    </location>
</feature>
<dbReference type="Gene3D" id="3.60.10.10">
    <property type="entry name" value="Endonuclease/exonuclease/phosphatase"/>
    <property type="match status" value="1"/>
</dbReference>
<dbReference type="SUPFAM" id="SSF56672">
    <property type="entry name" value="DNA/RNA polymerases"/>
    <property type="match status" value="1"/>
</dbReference>
<evidence type="ECO:0000259" key="4">
    <source>
        <dbReference type="Pfam" id="PF14111"/>
    </source>
</evidence>
<dbReference type="Pfam" id="PF03372">
    <property type="entry name" value="Exo_endo_phos"/>
    <property type="match status" value="1"/>
</dbReference>
<evidence type="ECO:0000259" key="1">
    <source>
        <dbReference type="Pfam" id="PF03372"/>
    </source>
</evidence>
<dbReference type="PANTHER" id="PTHR33116:SF86">
    <property type="entry name" value="REVERSE TRANSCRIPTASE DOMAIN-CONTAINING PROTEIN"/>
    <property type="match status" value="1"/>
</dbReference>
<dbReference type="CDD" id="cd06222">
    <property type="entry name" value="RNase_H_like"/>
    <property type="match status" value="1"/>
</dbReference>
<protein>
    <submittedName>
        <fullName evidence="7">Uncharacterized protein LOC104753480</fullName>
    </submittedName>
</protein>
<dbReference type="Proteomes" id="UP000694864">
    <property type="component" value="Chromosome 16"/>
</dbReference>
<dbReference type="RefSeq" id="XP_010474031.1">
    <property type="nucleotide sequence ID" value="XM_010475729.1"/>
</dbReference>
<dbReference type="Pfam" id="PF14111">
    <property type="entry name" value="DUF4283"/>
    <property type="match status" value="1"/>
</dbReference>
<evidence type="ECO:0000259" key="5">
    <source>
        <dbReference type="Pfam" id="PF14392"/>
    </source>
</evidence>
<evidence type="ECO:0000259" key="3">
    <source>
        <dbReference type="Pfam" id="PF13966"/>
    </source>
</evidence>
<dbReference type="InterPro" id="IPR005135">
    <property type="entry name" value="Endo/exonuclease/phosphatase"/>
</dbReference>
<feature type="domain" description="Reverse transcriptase zinc-binding" evidence="3">
    <location>
        <begin position="1072"/>
        <end position="1138"/>
    </location>
</feature>
<dbReference type="InterPro" id="IPR036397">
    <property type="entry name" value="RNaseH_sf"/>
</dbReference>
<name>A0ABM0WP78_CAMSA</name>
<dbReference type="Pfam" id="PF13966">
    <property type="entry name" value="zf-RVT"/>
    <property type="match status" value="1"/>
</dbReference>
<dbReference type="InterPro" id="IPR044730">
    <property type="entry name" value="RNase_H-like_dom_plant"/>
</dbReference>
<dbReference type="InterPro" id="IPR025836">
    <property type="entry name" value="Zn_knuckle_CX2CX4HX4C"/>
</dbReference>
<evidence type="ECO:0000313" key="7">
    <source>
        <dbReference type="RefSeq" id="XP_010474031.1"/>
    </source>
</evidence>
<dbReference type="GeneID" id="104753480"/>
<dbReference type="SUPFAM" id="SSF56219">
    <property type="entry name" value="DNase I-like"/>
    <property type="match status" value="1"/>
</dbReference>
<organism evidence="6 7">
    <name type="scientific">Camelina sativa</name>
    <name type="common">False flax</name>
    <name type="synonym">Myagrum sativum</name>
    <dbReference type="NCBI Taxonomy" id="90675"/>
    <lineage>
        <taxon>Eukaryota</taxon>
        <taxon>Viridiplantae</taxon>
        <taxon>Streptophyta</taxon>
        <taxon>Embryophyta</taxon>
        <taxon>Tracheophyta</taxon>
        <taxon>Spermatophyta</taxon>
        <taxon>Magnoliopsida</taxon>
        <taxon>eudicotyledons</taxon>
        <taxon>Gunneridae</taxon>
        <taxon>Pentapetalae</taxon>
        <taxon>rosids</taxon>
        <taxon>malvids</taxon>
        <taxon>Brassicales</taxon>
        <taxon>Brassicaceae</taxon>
        <taxon>Camelineae</taxon>
        <taxon>Camelina</taxon>
    </lineage>
</organism>
<proteinExistence type="predicted"/>
<feature type="domain" description="RNase H type-1" evidence="2">
    <location>
        <begin position="1256"/>
        <end position="1373"/>
    </location>
</feature>
<keyword evidence="6" id="KW-1185">Reference proteome</keyword>
<dbReference type="PANTHER" id="PTHR33116">
    <property type="entry name" value="REVERSE TRANSCRIPTASE ZINC-BINDING DOMAIN-CONTAINING PROTEIN-RELATED-RELATED"/>
    <property type="match status" value="1"/>
</dbReference>
<evidence type="ECO:0000313" key="6">
    <source>
        <dbReference type="Proteomes" id="UP000694864"/>
    </source>
</evidence>
<dbReference type="InterPro" id="IPR002156">
    <property type="entry name" value="RNaseH_domain"/>
</dbReference>
<accession>A0ABM0WP78</accession>
<dbReference type="InterPro" id="IPR025558">
    <property type="entry name" value="DUF4283"/>
</dbReference>
<dbReference type="InterPro" id="IPR036691">
    <property type="entry name" value="Endo/exonu/phosph_ase_sf"/>
</dbReference>
<dbReference type="Pfam" id="PF13456">
    <property type="entry name" value="RVT_3"/>
    <property type="match status" value="1"/>
</dbReference>
<feature type="domain" description="DUF4283" evidence="4">
    <location>
        <begin position="24"/>
        <end position="98"/>
    </location>
</feature>
<dbReference type="Pfam" id="PF14392">
    <property type="entry name" value="zf-CCHC_4"/>
    <property type="match status" value="1"/>
</dbReference>
<dbReference type="InterPro" id="IPR043502">
    <property type="entry name" value="DNA/RNA_pol_sf"/>
</dbReference>
<sequence length="1402" mass="160183">MESMSITDDSPIILTEEGDFRVAVECKLSLPGRLLNPSVQKMAKMIMKMPRVWGVYERVRGITLSHDTFQFIFQLESDHERVMKSGFWTFDEWGMILESNIPVNYLTLKTIEAVAGRIGYVKEIAFDPEKSQYNAFVRVKVIFVAANPLINKKSVQLPKGGLAVVNIEYERVRKSCFHCLRLTHEKQKCSFLIRGNKGTIPNLEGSERGSSRDHWFPKDLAGLGVTGGQDELSQQRMMAAPVTSNPTSSALMLNPMENRRSDTASFNVGQADVIPKSLRDVKKKVQKRTTSWKRTLVRTLWELKIGWDMIVSTLLIRHIREEFWEHITRIGILRNDPWLITGDFNEIMDNSEKMGGPRRPESTFYPFRNMARGSQIKEIPSCGNKLSWGGKRDNVWVQCRLDRSFGNSGWFDLFPRVRTEYLELIGSDHRPIITRFVGEEKLLRLSKNSGLGKVKAKAIPSYMIQLLRRDLEEEATKFSPNFRRLRQLKWALSVAFREEKIYWKSKSRESWLQAGDKNTKCFHGCVNFKRLKNRFISLLDKNGFECFEEGSKGNIVAEYFTDLFKSTNPCNFEELLEGMESRVSDMMNQHAPGADGWTRAFFRRYWSIVGNDVIKEIQGFFDTGVLPQDWNHTQICLIQKKDNANQMVDMRPIKTQGALVSGRLISDNILIAHEVVHGLRTHVKFNTEYVAIKKEMSKAYDRVEWDFLEKIFLRMGFHKALIHVMERRKTQGRLTGFSFNEVCPSIQHLLFADDSLLICRATKEECEEVLNCLHLYGKASGQKINFEKSAITFGSKTPDTVKVLIKQTLGISAEGGTGSYLGLPECFSGSKQALLAFIGDKLKKRLQGWHSKSLSLGGKEILLKSIAMALPVYAMSCFRLSKHLCRKITSSMCEYWWSNCQGKTKIAWVAWSKLCKPKSEGGLGFKDLADFNQALLAKQAWQIMNNPESFVSRFYKSRYFRKSSILECGTRSRPSYAWRSIIHGRNLLKQGLMKIIGNGRDTYVWTEKWLFEKTLELPIVDSGNGRCGNKDGSIHLAVYSLGAYTVKSGYWLLRTLPTIYETPSEELVRINALKAQVWSLKTVPKIKTFLWRMLSGALAVSERLASRGVMLDTRCMVCGSTEETICHMMNICPVARQIYALSNIPVPPDGFSEHDVVKNWSFLVSLIQDGEYPEEIRRVLPWLLWGIWKWRNNFVFQGKQMDIQEMVTKAFMESSEWLAAQESIGLCTKDWEGKKVSIEVRWRRPLLGVVKCNIVASWRNTSTMVGGAWIARDSQGQVLYHARSALQIAETRILANLRCILWSLEALQILHVTRVEVALESATAVSAINKPSEWPRYAVVLRDIHTILATFTYWECHHVVGSANKVAIAIARSVTGDGRWQSYLSLGGPSWFNDQVRVDMVS</sequence>
<reference evidence="7" key="2">
    <citation type="submission" date="2025-08" db="UniProtKB">
        <authorList>
            <consortium name="RefSeq"/>
        </authorList>
    </citation>
    <scope>IDENTIFICATION</scope>
    <source>
        <tissue evidence="7">Leaf</tissue>
    </source>
</reference>
<dbReference type="InterPro" id="IPR026960">
    <property type="entry name" value="RVT-Znf"/>
</dbReference>
<reference evidence="6" key="1">
    <citation type="journal article" date="2014" name="Nat. Commun.">
        <title>The emerging biofuel crop Camelina sativa retains a highly undifferentiated hexaploid genome structure.</title>
        <authorList>
            <person name="Kagale S."/>
            <person name="Koh C."/>
            <person name="Nixon J."/>
            <person name="Bollina V."/>
            <person name="Clarke W.E."/>
            <person name="Tuteja R."/>
            <person name="Spillane C."/>
            <person name="Robinson S.J."/>
            <person name="Links M.G."/>
            <person name="Clarke C."/>
            <person name="Higgins E.E."/>
            <person name="Huebert T."/>
            <person name="Sharpe A.G."/>
            <person name="Parkin I.A."/>
        </authorList>
    </citation>
    <scope>NUCLEOTIDE SEQUENCE [LARGE SCALE GENOMIC DNA]</scope>
    <source>
        <strain evidence="6">cv. DH55</strain>
    </source>
</reference>
<gene>
    <name evidence="7" type="primary">LOC104753480</name>
</gene>
<dbReference type="Gene3D" id="3.30.420.10">
    <property type="entry name" value="Ribonuclease H-like superfamily/Ribonuclease H"/>
    <property type="match status" value="1"/>
</dbReference>
<evidence type="ECO:0000259" key="2">
    <source>
        <dbReference type="Pfam" id="PF13456"/>
    </source>
</evidence>